<feature type="region of interest" description="Disordered" evidence="1">
    <location>
        <begin position="124"/>
        <end position="146"/>
    </location>
</feature>
<reference evidence="2 3" key="1">
    <citation type="submission" date="2016-11" db="EMBL/GenBank/DDBJ databases">
        <authorList>
            <person name="Jaros S."/>
            <person name="Januszkiewicz K."/>
            <person name="Wedrychowicz H."/>
        </authorList>
    </citation>
    <scope>NUCLEOTIDE SEQUENCE [LARGE SCALE GENOMIC DNA]</scope>
    <source>
        <strain evidence="2 3">GAS242</strain>
    </source>
</reference>
<evidence type="ECO:0000256" key="1">
    <source>
        <dbReference type="SAM" id="MobiDB-lite"/>
    </source>
</evidence>
<proteinExistence type="predicted"/>
<dbReference type="RefSeq" id="WP_079567423.1">
    <property type="nucleotide sequence ID" value="NZ_LT670818.1"/>
</dbReference>
<sequence length="175" mass="19373">MSRTLWLALFCMVGLGPAIAIKLAARPAAQVVETAQDQSKIEPAFAPNELAKADRLKLPNTPVKTEFIVPVTKPMPAESPSTIPETIKKVDIDRTVVHQAPVFESGLGRRPDRNWRNANAKINSVESPRWHTKGNESKQSTGKYPPNKTAEIWHCRQDAMGSLLRSLDLSPRCNL</sequence>
<gene>
    <name evidence="2" type="ORF">SAMN05444169_3981</name>
</gene>
<organism evidence="2 3">
    <name type="scientific">Bradyrhizobium erythrophlei</name>
    <dbReference type="NCBI Taxonomy" id="1437360"/>
    <lineage>
        <taxon>Bacteria</taxon>
        <taxon>Pseudomonadati</taxon>
        <taxon>Pseudomonadota</taxon>
        <taxon>Alphaproteobacteria</taxon>
        <taxon>Hyphomicrobiales</taxon>
        <taxon>Nitrobacteraceae</taxon>
        <taxon>Bradyrhizobium</taxon>
    </lineage>
</organism>
<dbReference type="AlphaFoldDB" id="A0A1M5MEP1"/>
<name>A0A1M5MEP1_9BRAD</name>
<protein>
    <submittedName>
        <fullName evidence="2">Uncharacterized protein</fullName>
    </submittedName>
</protein>
<evidence type="ECO:0000313" key="2">
    <source>
        <dbReference type="EMBL" id="SHG75617.1"/>
    </source>
</evidence>
<dbReference type="OrthoDB" id="9857886at2"/>
<evidence type="ECO:0000313" key="3">
    <source>
        <dbReference type="Proteomes" id="UP000190675"/>
    </source>
</evidence>
<dbReference type="Proteomes" id="UP000190675">
    <property type="component" value="Chromosome I"/>
</dbReference>
<dbReference type="EMBL" id="LT670818">
    <property type="protein sequence ID" value="SHG75617.1"/>
    <property type="molecule type" value="Genomic_DNA"/>
</dbReference>
<accession>A0A1M5MEP1</accession>